<feature type="compositionally biased region" description="Basic and acidic residues" evidence="1">
    <location>
        <begin position="1"/>
        <end position="10"/>
    </location>
</feature>
<feature type="region of interest" description="Disordered" evidence="1">
    <location>
        <begin position="780"/>
        <end position="808"/>
    </location>
</feature>
<dbReference type="InterPro" id="IPR001810">
    <property type="entry name" value="F-box_dom"/>
</dbReference>
<evidence type="ECO:0000313" key="4">
    <source>
        <dbReference type="EMBL" id="STY22497.1"/>
    </source>
</evidence>
<evidence type="ECO:0000313" key="6">
    <source>
        <dbReference type="Proteomes" id="UP000255110"/>
    </source>
</evidence>
<protein>
    <submittedName>
        <fullName evidence="4">Serine/threonine-protein kinase B</fullName>
        <ecNumber evidence="4">2.7.11.1</ecNumber>
    </submittedName>
</protein>
<gene>
    <name evidence="4" type="primary">spkB_3</name>
    <name evidence="3" type="synonym">spkB_1</name>
    <name evidence="3" type="ORF">Lstg_0499</name>
    <name evidence="4" type="ORF">NCTC11991_01083</name>
</gene>
<name>A0A378L715_9GAMM</name>
<dbReference type="PROSITE" id="PS50181">
    <property type="entry name" value="FBOX"/>
    <property type="match status" value="1"/>
</dbReference>
<sequence length="887" mass="101746">MKDKQDRSRQEQMTLIRVEPSHDVDENNASMKQTNTEEHEENINESNPFFTLPDEMMMYILGQVPPQDLLNARLMAKSKTGVVDATLDLLTKPRFIIDYLNRVDGISGHQFTAFYQKTQRYQELKRKVLENKPLTSEEAICYTLTRDCIALPAQLKQTMEEIALDENMREHLNLIITLAEKVIEFKAIHEDWLQHGFSSTFANSILNSVKTKLWDHLKQYHHHPHQFVNLLAGVDLSGLKLHHPHQFVNLLAGVDLSGLKLTDMDFSHLNLRGVKFSECDLTGADFTGACLEGADFTGALLSGVVFTDAEVRGMQLNKAKLDGVDLSKTNLEGIDFEWALIHNARLLPVSALNSPEELNDALAQFEKSITKHSSESRRKLQEHILMEIAHQLEISTDHSKKEKITLLDIALSKIKPDDRAIYIFPFQNACLDLKEKMDSFKHKKRIPEHPLKKEAQKIIKRIMDIFNGKNLDALRKIKYAKNHIEIEIDSDVYKKEFKLLLKCIRKYPELNDSLKVTKALGISLELWHMFYLVHPEPPSSLPPILVDYEREKQQTSEGKKYYASEVFNGHMFAIEKLQKIQLKDLDQHLYEEEDFVIIQDNGRTESRVKLGDLFITFSPGGKGSVFSNIEIIDFEKRQLKPAFSVDLSRYGQVPFEAFVPLNPYVNYSAATFPGQHLTLEDVKNFQEAYRVKKQIIERILASEKINRNRKNNLFFSIFEQHEEQETNQLAALPVELLDKVCAYVHFSTFNKRERTASPLVEVSKLHGLFFAEKINQEQAKNQNGAPSCSAKGKEKKVSGKENQQPKSLKRAVAKKQGLFSASQKEVAKKSSLPVEPAENHKITSNQGLRMFPEEQRVESKTKKENGKKLRAKRIIIEEKCSRRCLIS</sequence>
<dbReference type="PANTHER" id="PTHR14136:SF17">
    <property type="entry name" value="BTB_POZ DOMAIN-CONTAINING PROTEIN KCTD9"/>
    <property type="match status" value="1"/>
</dbReference>
<organism evidence="4 6">
    <name type="scientific">Legionella steigerwaltii</name>
    <dbReference type="NCBI Taxonomy" id="460"/>
    <lineage>
        <taxon>Bacteria</taxon>
        <taxon>Pseudomonadati</taxon>
        <taxon>Pseudomonadota</taxon>
        <taxon>Gammaproteobacteria</taxon>
        <taxon>Legionellales</taxon>
        <taxon>Legionellaceae</taxon>
        <taxon>Legionella</taxon>
    </lineage>
</organism>
<dbReference type="AlphaFoldDB" id="A0A378L715"/>
<evidence type="ECO:0000313" key="5">
    <source>
        <dbReference type="Proteomes" id="UP000054820"/>
    </source>
</evidence>
<feature type="compositionally biased region" description="Basic and acidic residues" evidence="1">
    <location>
        <begin position="851"/>
        <end position="867"/>
    </location>
</feature>
<dbReference type="EC" id="2.7.11.1" evidence="4"/>
<evidence type="ECO:0000313" key="3">
    <source>
        <dbReference type="EMBL" id="KTD80663.1"/>
    </source>
</evidence>
<dbReference type="SUPFAM" id="SSF141571">
    <property type="entry name" value="Pentapeptide repeat-like"/>
    <property type="match status" value="1"/>
</dbReference>
<dbReference type="InterPro" id="IPR051082">
    <property type="entry name" value="Pentapeptide-BTB/POZ_domain"/>
</dbReference>
<dbReference type="Gene3D" id="2.160.20.80">
    <property type="entry name" value="E3 ubiquitin-protein ligase SopA"/>
    <property type="match status" value="1"/>
</dbReference>
<keyword evidence="4" id="KW-0418">Kinase</keyword>
<keyword evidence="4" id="KW-0808">Transferase</keyword>
<dbReference type="EMBL" id="LNYZ01000002">
    <property type="protein sequence ID" value="KTD80663.1"/>
    <property type="molecule type" value="Genomic_DNA"/>
</dbReference>
<dbReference type="Proteomes" id="UP000255110">
    <property type="component" value="Unassembled WGS sequence"/>
</dbReference>
<keyword evidence="5" id="KW-1185">Reference proteome</keyword>
<accession>A0A378L715</accession>
<dbReference type="GO" id="GO:0004674">
    <property type="term" value="F:protein serine/threonine kinase activity"/>
    <property type="evidence" value="ECO:0007669"/>
    <property type="project" value="UniProtKB-EC"/>
</dbReference>
<dbReference type="InterPro" id="IPR001646">
    <property type="entry name" value="5peptide_repeat"/>
</dbReference>
<evidence type="ECO:0000256" key="1">
    <source>
        <dbReference type="SAM" id="MobiDB-lite"/>
    </source>
</evidence>
<evidence type="ECO:0000259" key="2">
    <source>
        <dbReference type="PROSITE" id="PS50181"/>
    </source>
</evidence>
<dbReference type="RefSeq" id="WP_058476087.1">
    <property type="nucleotide sequence ID" value="NZ_CAAAIO010000008.1"/>
</dbReference>
<dbReference type="EMBL" id="UGOY01000001">
    <property type="protein sequence ID" value="STY22497.1"/>
    <property type="molecule type" value="Genomic_DNA"/>
</dbReference>
<proteinExistence type="predicted"/>
<dbReference type="STRING" id="460.Lstg_0499"/>
<reference evidence="4 6" key="2">
    <citation type="submission" date="2018-06" db="EMBL/GenBank/DDBJ databases">
        <authorList>
            <consortium name="Pathogen Informatics"/>
            <person name="Doyle S."/>
        </authorList>
    </citation>
    <scope>NUCLEOTIDE SEQUENCE [LARGE SCALE GENOMIC DNA]</scope>
    <source>
        <strain evidence="4 6">NCTC11991</strain>
    </source>
</reference>
<feature type="domain" description="F-box" evidence="2">
    <location>
        <begin position="46"/>
        <end position="94"/>
    </location>
</feature>
<reference evidence="3 5" key="1">
    <citation type="submission" date="2015-11" db="EMBL/GenBank/DDBJ databases">
        <title>Genomic analysis of 38 Legionella species identifies large and diverse effector repertoires.</title>
        <authorList>
            <person name="Burstein D."/>
            <person name="Amaro F."/>
            <person name="Zusman T."/>
            <person name="Lifshitz Z."/>
            <person name="Cohen O."/>
            <person name="Gilbert J.A."/>
            <person name="Pupko T."/>
            <person name="Shuman H.A."/>
            <person name="Segal G."/>
        </authorList>
    </citation>
    <scope>NUCLEOTIDE SEQUENCE [LARGE SCALE GENOMIC DNA]</scope>
    <source>
        <strain evidence="3 5">SC-18-C9</strain>
    </source>
</reference>
<dbReference type="Pfam" id="PF00805">
    <property type="entry name" value="Pentapeptide"/>
    <property type="match status" value="2"/>
</dbReference>
<feature type="region of interest" description="Disordered" evidence="1">
    <location>
        <begin position="824"/>
        <end position="868"/>
    </location>
</feature>
<dbReference type="Proteomes" id="UP000054820">
    <property type="component" value="Unassembled WGS sequence"/>
</dbReference>
<dbReference type="PANTHER" id="PTHR14136">
    <property type="entry name" value="BTB_POZ DOMAIN-CONTAINING PROTEIN KCTD9"/>
    <property type="match status" value="1"/>
</dbReference>
<dbReference type="OrthoDB" id="5654006at2"/>
<feature type="region of interest" description="Disordered" evidence="1">
    <location>
        <begin position="1"/>
        <end position="47"/>
    </location>
</feature>